<evidence type="ECO:0000256" key="1">
    <source>
        <dbReference type="ARBA" id="ARBA00022723"/>
    </source>
</evidence>
<dbReference type="CDD" id="cd10917">
    <property type="entry name" value="CE4_NodB_like_6s_7s"/>
    <property type="match status" value="1"/>
</dbReference>
<dbReference type="PANTHER" id="PTHR10587">
    <property type="entry name" value="GLYCOSYL TRANSFERASE-RELATED"/>
    <property type="match status" value="1"/>
</dbReference>
<proteinExistence type="predicted"/>
<dbReference type="Proteomes" id="UP000287857">
    <property type="component" value="Unassembled WGS sequence"/>
</dbReference>
<evidence type="ECO:0000313" key="4">
    <source>
        <dbReference type="EMBL" id="RST95698.1"/>
    </source>
</evidence>
<dbReference type="OrthoDB" id="9812065at2"/>
<keyword evidence="2" id="KW-0378">Hydrolase</keyword>
<name>A0A429ZPW2_9ENTE</name>
<feature type="domain" description="NodB homology" evidence="3">
    <location>
        <begin position="262"/>
        <end position="436"/>
    </location>
</feature>
<evidence type="ECO:0000256" key="2">
    <source>
        <dbReference type="ARBA" id="ARBA00022801"/>
    </source>
</evidence>
<dbReference type="SUPFAM" id="SSF88713">
    <property type="entry name" value="Glycoside hydrolase/deacetylase"/>
    <property type="match status" value="1"/>
</dbReference>
<dbReference type="InterPro" id="IPR002509">
    <property type="entry name" value="NODB_dom"/>
</dbReference>
<comment type="caution">
    <text evidence="4">The sequence shown here is derived from an EMBL/GenBank/DDBJ whole genome shotgun (WGS) entry which is preliminary data.</text>
</comment>
<dbReference type="Gene3D" id="3.20.20.370">
    <property type="entry name" value="Glycoside hydrolase/deacetylase"/>
    <property type="match status" value="1"/>
</dbReference>
<keyword evidence="1" id="KW-0479">Metal-binding</keyword>
<evidence type="ECO:0000259" key="3">
    <source>
        <dbReference type="PROSITE" id="PS51677"/>
    </source>
</evidence>
<reference evidence="4 5" key="1">
    <citation type="submission" date="2017-05" db="EMBL/GenBank/DDBJ databases">
        <title>Vagococcus spp. assemblies.</title>
        <authorList>
            <person name="Gulvik C.A."/>
        </authorList>
    </citation>
    <scope>NUCLEOTIDE SEQUENCE [LARGE SCALE GENOMIC DNA]</scope>
    <source>
        <strain evidence="4 5">SS1995</strain>
    </source>
</reference>
<gene>
    <name evidence="4" type="ORF">CBF37_11390</name>
</gene>
<dbReference type="GO" id="GO:0016020">
    <property type="term" value="C:membrane"/>
    <property type="evidence" value="ECO:0007669"/>
    <property type="project" value="TreeGrafter"/>
</dbReference>
<dbReference type="InterPro" id="IPR011330">
    <property type="entry name" value="Glyco_hydro/deAcase_b/a-brl"/>
</dbReference>
<dbReference type="PANTHER" id="PTHR10587:SF133">
    <property type="entry name" value="CHITIN DEACETYLASE 1-RELATED"/>
    <property type="match status" value="1"/>
</dbReference>
<dbReference type="InterPro" id="IPR050248">
    <property type="entry name" value="Polysacc_deacetylase_ArnD"/>
</dbReference>
<dbReference type="PROSITE" id="PS51677">
    <property type="entry name" value="NODB"/>
    <property type="match status" value="1"/>
</dbReference>
<dbReference type="RefSeq" id="WP_125984857.1">
    <property type="nucleotide sequence ID" value="NZ_NGJS01000031.1"/>
</dbReference>
<organism evidence="4 5">
    <name type="scientific">Vagococcus vulneris</name>
    <dbReference type="NCBI Taxonomy" id="1977869"/>
    <lineage>
        <taxon>Bacteria</taxon>
        <taxon>Bacillati</taxon>
        <taxon>Bacillota</taxon>
        <taxon>Bacilli</taxon>
        <taxon>Lactobacillales</taxon>
        <taxon>Enterococcaceae</taxon>
        <taxon>Vagococcus</taxon>
    </lineage>
</organism>
<dbReference type="GO" id="GO:0016810">
    <property type="term" value="F:hydrolase activity, acting on carbon-nitrogen (but not peptide) bonds"/>
    <property type="evidence" value="ECO:0007669"/>
    <property type="project" value="InterPro"/>
</dbReference>
<protein>
    <recommendedName>
        <fullName evidence="3">NodB homology domain-containing protein</fullName>
    </recommendedName>
</protein>
<dbReference type="GO" id="GO:0005975">
    <property type="term" value="P:carbohydrate metabolic process"/>
    <property type="evidence" value="ECO:0007669"/>
    <property type="project" value="InterPro"/>
</dbReference>
<sequence length="445" mass="50397">MGIIRKWQKWLAIVLGIVLLAEASYIGFVIKRSHDTETALTEVTRNNEQLQKLINESYDSMDSDFLNVAAAKKNIKQAKELSRQSSEQLENIPNVSNEETRDQVELAEKNTKQNQKLLKILDLKITSLEETSNLYENMAFKDNKFQDDAVLKVADEQKQITSAKQTVDKLPDDHFKEMVAAGVANAQKQNKVITSLESSVSKYVKAKKIVKKPTSMEYHELNRQFHQLKSQMIRDKFSPDMALLAANVDKNQGIPTDIKNKKMVSLTFDDGPNATSTAKVLDILKKNQVKATFFVLGSMVDAHPDMIKRIHDEGHVIGNHSYSHPNLIKLDDAGIKKEVLETNKKIEKITGEEPYLLRPPYGSLNDKVKTVTGMEIVLWNVDSMDWKTRNSNAIIKKVEGTSLPHSIVLMHDIYGSSADSLQQIINYYRSNGYQFSPVDDLIDFI</sequence>
<keyword evidence="5" id="KW-1185">Reference proteome</keyword>
<accession>A0A429ZPW2</accession>
<dbReference type="AlphaFoldDB" id="A0A429ZPW2"/>
<dbReference type="EMBL" id="NGJS01000031">
    <property type="protein sequence ID" value="RST95698.1"/>
    <property type="molecule type" value="Genomic_DNA"/>
</dbReference>
<dbReference type="GO" id="GO:0046872">
    <property type="term" value="F:metal ion binding"/>
    <property type="evidence" value="ECO:0007669"/>
    <property type="project" value="UniProtKB-KW"/>
</dbReference>
<evidence type="ECO:0000313" key="5">
    <source>
        <dbReference type="Proteomes" id="UP000287857"/>
    </source>
</evidence>
<dbReference type="Pfam" id="PF01522">
    <property type="entry name" value="Polysacc_deac_1"/>
    <property type="match status" value="1"/>
</dbReference>